<dbReference type="NCBIfam" id="TIGR00761">
    <property type="entry name" value="argB"/>
    <property type="match status" value="1"/>
</dbReference>
<reference evidence="11" key="1">
    <citation type="journal article" name="DNA Res.">
        <title>The physiological potential of anammox bacteria as revealed by their core genome structure.</title>
        <authorList>
            <person name="Okubo T."/>
            <person name="Toyoda A."/>
            <person name="Fukuhara K."/>
            <person name="Uchiyama I."/>
            <person name="Harigaya Y."/>
            <person name="Kuroiwa M."/>
            <person name="Suzuki T."/>
            <person name="Murakami Y."/>
            <person name="Suwa Y."/>
            <person name="Takami H."/>
        </authorList>
    </citation>
    <scope>NUCLEOTIDE SEQUENCE</scope>
    <source>
        <strain evidence="11">317325-2</strain>
    </source>
</reference>
<comment type="subcellular location">
    <subcellularLocation>
        <location evidence="9">Cytoplasm</location>
    </subcellularLocation>
</comment>
<dbReference type="UniPathway" id="UPA00068">
    <property type="reaction ID" value="UER00107"/>
</dbReference>
<gene>
    <name evidence="9" type="primary">argB</name>
    <name evidence="11" type="ORF">NPRO_09750</name>
</gene>
<dbReference type="InterPro" id="IPR037528">
    <property type="entry name" value="ArgB"/>
</dbReference>
<name>A0A809R767_9BACT</name>
<evidence type="ECO:0000256" key="3">
    <source>
        <dbReference type="ARBA" id="ARBA00022605"/>
    </source>
</evidence>
<accession>A0A809R767</accession>
<dbReference type="GO" id="GO:0005737">
    <property type="term" value="C:cytoplasm"/>
    <property type="evidence" value="ECO:0007669"/>
    <property type="project" value="UniProtKB-SubCell"/>
</dbReference>
<comment type="function">
    <text evidence="9">Catalyzes the ATP-dependent phosphorylation of N-acetyl-L-glutamate.</text>
</comment>
<dbReference type="PANTHER" id="PTHR23342:SF0">
    <property type="entry name" value="N-ACETYLGLUTAMATE SYNTHASE, MITOCHONDRIAL"/>
    <property type="match status" value="1"/>
</dbReference>
<dbReference type="HAMAP" id="MF_00082">
    <property type="entry name" value="ArgB"/>
    <property type="match status" value="1"/>
</dbReference>
<dbReference type="InterPro" id="IPR001057">
    <property type="entry name" value="Glu/AcGlu_kinase"/>
</dbReference>
<evidence type="ECO:0000256" key="5">
    <source>
        <dbReference type="ARBA" id="ARBA00022741"/>
    </source>
</evidence>
<feature type="site" description="Transition state stabilizer" evidence="9">
    <location>
        <position position="29"/>
    </location>
</feature>
<dbReference type="InterPro" id="IPR036393">
    <property type="entry name" value="AceGlu_kinase-like_sf"/>
</dbReference>
<evidence type="ECO:0000256" key="6">
    <source>
        <dbReference type="ARBA" id="ARBA00022777"/>
    </source>
</evidence>
<dbReference type="PRINTS" id="PR00474">
    <property type="entry name" value="GLU5KINASE"/>
</dbReference>
<evidence type="ECO:0000256" key="1">
    <source>
        <dbReference type="ARBA" id="ARBA00004828"/>
    </source>
</evidence>
<keyword evidence="6 9" id="KW-0418">Kinase</keyword>
<dbReference type="AlphaFoldDB" id="A0A809R767"/>
<dbReference type="Gene3D" id="3.40.1160.10">
    <property type="entry name" value="Acetylglutamate kinase-like"/>
    <property type="match status" value="1"/>
</dbReference>
<proteinExistence type="inferred from homology"/>
<comment type="similarity">
    <text evidence="9">Belongs to the acetylglutamate kinase family. ArgB subfamily.</text>
</comment>
<evidence type="ECO:0000313" key="11">
    <source>
        <dbReference type="EMBL" id="BBO23380.1"/>
    </source>
</evidence>
<dbReference type="PANTHER" id="PTHR23342">
    <property type="entry name" value="N-ACETYLGLUTAMATE SYNTHASE"/>
    <property type="match status" value="1"/>
</dbReference>
<dbReference type="PIRSF" id="PIRSF000728">
    <property type="entry name" value="NAGK"/>
    <property type="match status" value="1"/>
</dbReference>
<sequence length="285" mass="29946">MTEYETRAETLIQALPYIQAFSGKTVVVKYGGAAMTDEALKREVMRDLVLMRAVGIRPVLVHGGGPEVDKLMRRVGKEPEKVHGMRVTDSDTMDLVEMVLSGSVNKALVAGVQLAGGRAVGLSGKDGGLFLAQPLPVEGVDLGFVGQIIEVRPELLSTLTDSGYIPVLCSIAVDREGQGYNVNADLAAGAVAGALQAEKLIILTDVEGVLSRYPDPASLLSQMSPSEAGDLLSGGTVEKGMIPKVQACLTALEGGAHSAHIIDGRRRHSLLIEVFTDAGIGTMIS</sequence>
<evidence type="ECO:0000256" key="2">
    <source>
        <dbReference type="ARBA" id="ARBA00022571"/>
    </source>
</evidence>
<feature type="binding site" evidence="9">
    <location>
        <position position="86"/>
    </location>
    <ligand>
        <name>substrate</name>
    </ligand>
</feature>
<evidence type="ECO:0000256" key="4">
    <source>
        <dbReference type="ARBA" id="ARBA00022679"/>
    </source>
</evidence>
<protein>
    <recommendedName>
        <fullName evidence="9">Acetylglutamate kinase</fullName>
        <ecNumber evidence="9">2.7.2.8</ecNumber>
    </recommendedName>
    <alternativeName>
        <fullName evidence="9">N-acetyl-L-glutamate 5-phosphotransferase</fullName>
    </alternativeName>
    <alternativeName>
        <fullName evidence="9">NAG kinase</fullName>
        <shortName evidence="9">NAGK</shortName>
    </alternativeName>
</protein>
<dbReference type="InterPro" id="IPR004662">
    <property type="entry name" value="AcgluKinase_fam"/>
</dbReference>
<dbReference type="GO" id="GO:0042450">
    <property type="term" value="P:L-arginine biosynthetic process via ornithine"/>
    <property type="evidence" value="ECO:0007669"/>
    <property type="project" value="UniProtKB-UniRule"/>
</dbReference>
<evidence type="ECO:0000313" key="12">
    <source>
        <dbReference type="Proteomes" id="UP000662873"/>
    </source>
</evidence>
<feature type="site" description="Transition state stabilizer" evidence="9">
    <location>
        <position position="244"/>
    </location>
</feature>
<feature type="binding site" evidence="9">
    <location>
        <position position="181"/>
    </location>
    <ligand>
        <name>substrate</name>
    </ligand>
</feature>
<dbReference type="Proteomes" id="UP000662873">
    <property type="component" value="Chromosome"/>
</dbReference>
<dbReference type="GO" id="GO:0005524">
    <property type="term" value="F:ATP binding"/>
    <property type="evidence" value="ECO:0007669"/>
    <property type="project" value="UniProtKB-UniRule"/>
</dbReference>
<evidence type="ECO:0000256" key="8">
    <source>
        <dbReference type="ARBA" id="ARBA00048141"/>
    </source>
</evidence>
<keyword evidence="2 9" id="KW-0055">Arginine biosynthesis</keyword>
<dbReference type="InterPro" id="IPR041727">
    <property type="entry name" value="NAGK-C"/>
</dbReference>
<keyword evidence="4 9" id="KW-0808">Transferase</keyword>
<comment type="catalytic activity">
    <reaction evidence="8 9">
        <text>N-acetyl-L-glutamate + ATP = N-acetyl-L-glutamyl 5-phosphate + ADP</text>
        <dbReference type="Rhea" id="RHEA:14629"/>
        <dbReference type="ChEBI" id="CHEBI:30616"/>
        <dbReference type="ChEBI" id="CHEBI:44337"/>
        <dbReference type="ChEBI" id="CHEBI:57936"/>
        <dbReference type="ChEBI" id="CHEBI:456216"/>
        <dbReference type="EC" id="2.7.2.8"/>
    </reaction>
</comment>
<organism evidence="11 12">
    <name type="scientific">Candidatus Nitrosymbiomonas proteolyticus</name>
    <dbReference type="NCBI Taxonomy" id="2608984"/>
    <lineage>
        <taxon>Bacteria</taxon>
        <taxon>Bacillati</taxon>
        <taxon>Armatimonadota</taxon>
        <taxon>Armatimonadota incertae sedis</taxon>
        <taxon>Candidatus Nitrosymbiomonas</taxon>
    </lineage>
</organism>
<keyword evidence="7 9" id="KW-0067">ATP-binding</keyword>
<keyword evidence="5 9" id="KW-0547">Nucleotide-binding</keyword>
<dbReference type="GO" id="GO:0003991">
    <property type="term" value="F:acetylglutamate kinase activity"/>
    <property type="evidence" value="ECO:0007669"/>
    <property type="project" value="UniProtKB-UniRule"/>
</dbReference>
<comment type="pathway">
    <text evidence="1 9">Amino-acid biosynthesis; L-arginine biosynthesis; N(2)-acetyl-L-ornithine from L-glutamate: step 2/4.</text>
</comment>
<feature type="binding site" evidence="9">
    <location>
        <begin position="64"/>
        <end position="65"/>
    </location>
    <ligand>
        <name>substrate</name>
    </ligand>
</feature>
<evidence type="ECO:0000256" key="7">
    <source>
        <dbReference type="ARBA" id="ARBA00022840"/>
    </source>
</evidence>
<dbReference type="InterPro" id="IPR001048">
    <property type="entry name" value="Asp/Glu/Uridylate_kinase"/>
</dbReference>
<dbReference type="FunFam" id="3.40.1160.10:FF:000004">
    <property type="entry name" value="Acetylglutamate kinase"/>
    <property type="match status" value="1"/>
</dbReference>
<dbReference type="SUPFAM" id="SSF53633">
    <property type="entry name" value="Carbamate kinase-like"/>
    <property type="match status" value="1"/>
</dbReference>
<dbReference type="CDD" id="cd04250">
    <property type="entry name" value="AAK_NAGK-C"/>
    <property type="match status" value="1"/>
</dbReference>
<dbReference type="Pfam" id="PF00696">
    <property type="entry name" value="AA_kinase"/>
    <property type="match status" value="1"/>
</dbReference>
<dbReference type="KEGG" id="npy:NPRO_09750"/>
<keyword evidence="3 9" id="KW-0028">Amino-acid biosynthesis</keyword>
<evidence type="ECO:0000259" key="10">
    <source>
        <dbReference type="Pfam" id="PF00696"/>
    </source>
</evidence>
<feature type="domain" description="Aspartate/glutamate/uridylate kinase" evidence="10">
    <location>
        <begin position="24"/>
        <end position="263"/>
    </location>
</feature>
<dbReference type="EC" id="2.7.2.8" evidence="9"/>
<dbReference type="EMBL" id="AP021858">
    <property type="protein sequence ID" value="BBO23380.1"/>
    <property type="molecule type" value="Genomic_DNA"/>
</dbReference>
<keyword evidence="9" id="KW-0963">Cytoplasm</keyword>
<evidence type="ECO:0000256" key="9">
    <source>
        <dbReference type="HAMAP-Rule" id="MF_00082"/>
    </source>
</evidence>